<reference evidence="1" key="1">
    <citation type="submission" date="2023-07" db="EMBL/GenBank/DDBJ databases">
        <title>Genomic Encyclopedia of Type Strains, Phase IV (KMG-IV): sequencing the most valuable type-strain genomes for metagenomic binning, comparative biology and taxonomic classification.</title>
        <authorList>
            <person name="Goeker M."/>
        </authorList>
    </citation>
    <scope>NUCLEOTIDE SEQUENCE</scope>
    <source>
        <strain evidence="1">DSM 19569</strain>
    </source>
</reference>
<dbReference type="AlphaFoldDB" id="A0AAJ1WYG8"/>
<dbReference type="EMBL" id="JAUSWL010000008">
    <property type="protein sequence ID" value="MDQ0545295.1"/>
    <property type="molecule type" value="Genomic_DNA"/>
</dbReference>
<organism evidence="1 2">
    <name type="scientific">Methylobacterium brachiatum</name>
    <dbReference type="NCBI Taxonomy" id="269660"/>
    <lineage>
        <taxon>Bacteria</taxon>
        <taxon>Pseudomonadati</taxon>
        <taxon>Pseudomonadota</taxon>
        <taxon>Alphaproteobacteria</taxon>
        <taxon>Hyphomicrobiales</taxon>
        <taxon>Methylobacteriaceae</taxon>
        <taxon>Methylobacterium</taxon>
    </lineage>
</organism>
<gene>
    <name evidence="1" type="ORF">QO001_004238</name>
</gene>
<dbReference type="Proteomes" id="UP001223420">
    <property type="component" value="Unassembled WGS sequence"/>
</dbReference>
<protein>
    <submittedName>
        <fullName evidence="1">Uncharacterized protein</fullName>
    </submittedName>
</protein>
<accession>A0AAJ1WYG8</accession>
<comment type="caution">
    <text evidence="1">The sequence shown here is derived from an EMBL/GenBank/DDBJ whole genome shotgun (WGS) entry which is preliminary data.</text>
</comment>
<dbReference type="RefSeq" id="WP_230367083.1">
    <property type="nucleotide sequence ID" value="NZ_JAJALK010000009.1"/>
</dbReference>
<evidence type="ECO:0000313" key="2">
    <source>
        <dbReference type="Proteomes" id="UP001223420"/>
    </source>
</evidence>
<proteinExistence type="predicted"/>
<sequence>MPDMPHLVGGFAAPLDHPRLNVRSPEGCPPEVRLVTSPDTALVVGAAPIERVGHLLRQTPFRRRPLAYLLMASASPERPIELYVGETLDGEVRTAEHRRDPRLPADEVVLIACHDDAFGRDAIQALQHGLTAQAHRAGRCRVVGKPPQRSWLQSADPEQLARWLRAVRPMLVAAGCSLLEPPGARLRPRSVAVLPDSLEAPRPAVVLPPDPAIRPVPEPVLQGYSLDLPAGLLARADARHYVLAWAGVRAEAVAAGAWTVLRAGSRVTPADDPGIQLCLSRKRRALAEAGVLRPSGRGGLLRVERDVALPSLTNACRVVTGTNRPGSLWAEA</sequence>
<name>A0AAJ1WYG8_9HYPH</name>
<evidence type="ECO:0000313" key="1">
    <source>
        <dbReference type="EMBL" id="MDQ0545295.1"/>
    </source>
</evidence>